<accession>A0A5B8MMV7</accession>
<proteinExistence type="predicted"/>
<sequence length="106" mass="11155">MVRMMSAVFVLLLLFSSAAAEITPTEAENYYRKFLAEGPENYEGPWLQDLMAPSLVGSNDDCVVGPGGTVVCHGPLRPPAGRRLLLETQTPPGIVPVGGLGASVEG</sequence>
<organism evidence="3 4">
    <name type="scientific">Chloropicon primus</name>
    <dbReference type="NCBI Taxonomy" id="1764295"/>
    <lineage>
        <taxon>Eukaryota</taxon>
        <taxon>Viridiplantae</taxon>
        <taxon>Chlorophyta</taxon>
        <taxon>Chloropicophyceae</taxon>
        <taxon>Chloropicales</taxon>
        <taxon>Chloropicaceae</taxon>
        <taxon>Chloropicon</taxon>
    </lineage>
</organism>
<evidence type="ECO:0000313" key="2">
    <source>
        <dbReference type="EMBL" id="CAD9719853.1"/>
    </source>
</evidence>
<dbReference type="EMBL" id="HBHL01013263">
    <property type="protein sequence ID" value="CAD9719853.1"/>
    <property type="molecule type" value="Transcribed_RNA"/>
</dbReference>
<gene>
    <name evidence="3" type="ORF">A3770_04p34630</name>
    <name evidence="2" type="ORF">CPRI1469_LOCUS8719</name>
</gene>
<keyword evidence="1" id="KW-0732">Signal</keyword>
<protein>
    <submittedName>
        <fullName evidence="3">Uncharacterized protein</fullName>
    </submittedName>
</protein>
<dbReference type="AlphaFoldDB" id="A0A5B8MMV7"/>
<dbReference type="EMBL" id="CP031037">
    <property type="protein sequence ID" value="QDZ20945.1"/>
    <property type="molecule type" value="Genomic_DNA"/>
</dbReference>
<evidence type="ECO:0000313" key="3">
    <source>
        <dbReference type="EMBL" id="QDZ20945.1"/>
    </source>
</evidence>
<feature type="chain" id="PRO_5035574582" evidence="1">
    <location>
        <begin position="21"/>
        <end position="106"/>
    </location>
</feature>
<evidence type="ECO:0000256" key="1">
    <source>
        <dbReference type="SAM" id="SignalP"/>
    </source>
</evidence>
<reference evidence="3 4" key="1">
    <citation type="submission" date="2018-07" db="EMBL/GenBank/DDBJ databases">
        <title>The complete nuclear genome of the prasinophyte Chloropicon primus (CCMP1205).</title>
        <authorList>
            <person name="Pombert J.-F."/>
            <person name="Otis C."/>
            <person name="Turmel M."/>
            <person name="Lemieux C."/>
        </authorList>
    </citation>
    <scope>NUCLEOTIDE SEQUENCE [LARGE SCALE GENOMIC DNA]</scope>
    <source>
        <strain evidence="3 4">CCMP1205</strain>
    </source>
</reference>
<dbReference type="Proteomes" id="UP000316726">
    <property type="component" value="Chromosome 4"/>
</dbReference>
<keyword evidence="4" id="KW-1185">Reference proteome</keyword>
<reference evidence="2" key="2">
    <citation type="submission" date="2021-01" db="EMBL/GenBank/DDBJ databases">
        <authorList>
            <person name="Corre E."/>
            <person name="Pelletier E."/>
            <person name="Niang G."/>
            <person name="Scheremetjew M."/>
            <person name="Finn R."/>
            <person name="Kale V."/>
            <person name="Holt S."/>
            <person name="Cochrane G."/>
            <person name="Meng A."/>
            <person name="Brown T."/>
            <person name="Cohen L."/>
        </authorList>
    </citation>
    <scope>NUCLEOTIDE SEQUENCE</scope>
    <source>
        <strain evidence="2">CCMP1205</strain>
    </source>
</reference>
<evidence type="ECO:0000313" key="4">
    <source>
        <dbReference type="Proteomes" id="UP000316726"/>
    </source>
</evidence>
<feature type="signal peptide" evidence="1">
    <location>
        <begin position="1"/>
        <end position="20"/>
    </location>
</feature>
<name>A0A5B8MMV7_9CHLO</name>